<gene>
    <name evidence="3" type="ORF">WG66_13233</name>
</gene>
<feature type="compositionally biased region" description="Polar residues" evidence="2">
    <location>
        <begin position="627"/>
        <end position="648"/>
    </location>
</feature>
<proteinExistence type="predicted"/>
<dbReference type="AlphaFoldDB" id="A0A0W0FCY9"/>
<feature type="region of interest" description="Disordered" evidence="2">
    <location>
        <begin position="1115"/>
        <end position="1158"/>
    </location>
</feature>
<evidence type="ECO:0000313" key="4">
    <source>
        <dbReference type="Proteomes" id="UP000054988"/>
    </source>
</evidence>
<reference evidence="3 4" key="1">
    <citation type="submission" date="2015-12" db="EMBL/GenBank/DDBJ databases">
        <title>Draft genome sequence of Moniliophthora roreri, the causal agent of frosty pod rot of cacao.</title>
        <authorList>
            <person name="Aime M.C."/>
            <person name="Diaz-Valderrama J.R."/>
            <person name="Kijpornyongpan T."/>
            <person name="Phillips-Mora W."/>
        </authorList>
    </citation>
    <scope>NUCLEOTIDE SEQUENCE [LARGE SCALE GENOMIC DNA]</scope>
    <source>
        <strain evidence="3 4">MCA 2952</strain>
    </source>
</reference>
<accession>A0A0W0FCY9</accession>
<feature type="compositionally biased region" description="Low complexity" evidence="2">
    <location>
        <begin position="472"/>
        <end position="497"/>
    </location>
</feature>
<feature type="region of interest" description="Disordered" evidence="2">
    <location>
        <begin position="424"/>
        <end position="735"/>
    </location>
</feature>
<feature type="compositionally biased region" description="Low complexity" evidence="2">
    <location>
        <begin position="326"/>
        <end position="336"/>
    </location>
</feature>
<feature type="compositionally biased region" description="Low complexity" evidence="2">
    <location>
        <begin position="709"/>
        <end position="729"/>
    </location>
</feature>
<feature type="region of interest" description="Disordered" evidence="2">
    <location>
        <begin position="747"/>
        <end position="792"/>
    </location>
</feature>
<feature type="compositionally biased region" description="Basic and acidic residues" evidence="2">
    <location>
        <begin position="612"/>
        <end position="626"/>
    </location>
</feature>
<name>A0A0W0FCY9_MONRR</name>
<feature type="compositionally biased region" description="Low complexity" evidence="2">
    <location>
        <begin position="780"/>
        <end position="792"/>
    </location>
</feature>
<keyword evidence="1" id="KW-0175">Coiled coil</keyword>
<feature type="region of interest" description="Disordered" evidence="2">
    <location>
        <begin position="1033"/>
        <end position="1055"/>
    </location>
</feature>
<dbReference type="Proteomes" id="UP000054988">
    <property type="component" value="Unassembled WGS sequence"/>
</dbReference>
<feature type="compositionally biased region" description="Polar residues" evidence="2">
    <location>
        <begin position="344"/>
        <end position="358"/>
    </location>
</feature>
<feature type="compositionally biased region" description="Basic residues" evidence="2">
    <location>
        <begin position="530"/>
        <end position="544"/>
    </location>
</feature>
<feature type="compositionally biased region" description="Basic and acidic residues" evidence="2">
    <location>
        <begin position="18"/>
        <end position="32"/>
    </location>
</feature>
<dbReference type="eggNOG" id="ENOG502RB52">
    <property type="taxonomic scope" value="Eukaryota"/>
</dbReference>
<feature type="coiled-coil region" evidence="1">
    <location>
        <begin position="927"/>
        <end position="954"/>
    </location>
</feature>
<protein>
    <submittedName>
        <fullName evidence="3">Uncharacterized protein</fullName>
    </submittedName>
</protein>
<sequence>MPQEARRRSNRQLKVSSKAKDSDVLSVKREESSVAPENESVQDGSDKAKSVGVKCERAGSPIVWFSPSPAVNEEKVNYGWNHPAELDYITPADWNDTKIIHHLIAHSFDIPGKNLKPGSPFIQITCSNGLKIVLPAGYRVPLMFIARFQWLSLKLVLSAEKRESEWSDYKFGILHVSRLCKKLLEAAQDSMGALDLEPGAKLKGMDRKWRCQTFDRALARYKMRWFISDPSQVREFWEQYKDDEYEKDVLKFNWRGWALKGHRGFALTDEEITNGITAQQLMHGLKEKDRKWYWDIEDTPVVGGTDAWSLRHAALASWAPLKTKCTVPPTPKTSKPLSAALKPTQPQAQPRTKAPASTTEKDSPKIKAKNQANVADMMKIIGSPTSNSQSCTDPSSPPVLGKSTAVNGVTHSSTTAAVAPVATTSAKPVEGSNGSGSSTIVSSKPTTTASIPSKRPGSPLEKGGSTKRPSISATVVETTSTGSASSAALQAAPLKSSQMPPPSSNTGVSTPVKVKREPSPDPDIEVLRSRPPRVKRRSMQHSRRGSPSPSPSTKDSDSKGKEKETGSHASTSGSSGSQPPAAFSNITKDEAARLMGASESEWRPLASSLKSQNRDESDTMDVDKDQTLTSATAPKVGSSISRPSSASNDEIPGLTRQETQTHKSPVTPLLTKPAPIPIPIPIPHYPASVSKPRSTPFNPTFIHIPKIPPSQSQTSRPTPSPSPASSVSQDKNSSAAAQAFMNGSMNALGLNLRMPPPPPQQQQARPSSAIPNSAIPPRPNGSATGSAPRAAAAAMSNPENMVLIIDSLFAGFSESLKRFSEQIREFREDGLREMKTAMQGVVQAEFRKSGVPQGVDSATIQREVARGLENSLGGSIESRLEKVFRDSIDQGMGSRMEKAMKTGFEEMGKAMGQLMVGITRDAVGGVVRGLNQNVDQMRNELARSREREQDLIRMLNTMQADIKSVKQTLDQMSGYRANVAGPSIAAPIPIPPPVSGLDVFSSHPLAHLLGEMDTNPSSSSHSGIDLDQLYRHHSPQQEQAPPALPDRSNSGTPMSMDSDILLVEAVEQKYKIPEQGAPAPRPITPVLPPTPASPSLANQDDIVDVKPIIIDGEAFLPNSNGEPIPVSSFRPSYPMPAKSNRKFRKMVADGPNDSISAA</sequence>
<feature type="compositionally biased region" description="Low complexity" evidence="2">
    <location>
        <begin position="567"/>
        <end position="584"/>
    </location>
</feature>
<dbReference type="EMBL" id="LATX01002111">
    <property type="protein sequence ID" value="KTB34187.1"/>
    <property type="molecule type" value="Genomic_DNA"/>
</dbReference>
<feature type="compositionally biased region" description="Low complexity" evidence="2">
    <location>
        <begin position="761"/>
        <end position="773"/>
    </location>
</feature>
<feature type="region of interest" description="Disordered" evidence="2">
    <location>
        <begin position="1"/>
        <end position="49"/>
    </location>
</feature>
<evidence type="ECO:0000313" key="3">
    <source>
        <dbReference type="EMBL" id="KTB34187.1"/>
    </source>
</evidence>
<evidence type="ECO:0000256" key="2">
    <source>
        <dbReference type="SAM" id="MobiDB-lite"/>
    </source>
</evidence>
<feature type="compositionally biased region" description="Basic and acidic residues" evidence="2">
    <location>
        <begin position="554"/>
        <end position="566"/>
    </location>
</feature>
<feature type="compositionally biased region" description="Polar residues" evidence="2">
    <location>
        <begin position="383"/>
        <end position="394"/>
    </location>
</feature>
<feature type="region of interest" description="Disordered" evidence="2">
    <location>
        <begin position="326"/>
        <end position="406"/>
    </location>
</feature>
<evidence type="ECO:0000256" key="1">
    <source>
        <dbReference type="SAM" id="Coils"/>
    </source>
</evidence>
<feature type="compositionally biased region" description="Pro residues" evidence="2">
    <location>
        <begin position="674"/>
        <end position="684"/>
    </location>
</feature>
<feature type="compositionally biased region" description="Low complexity" evidence="2">
    <location>
        <begin position="424"/>
        <end position="443"/>
    </location>
</feature>
<comment type="caution">
    <text evidence="3">The sequence shown here is derived from an EMBL/GenBank/DDBJ whole genome shotgun (WGS) entry which is preliminary data.</text>
</comment>
<organism evidence="3 4">
    <name type="scientific">Moniliophthora roreri</name>
    <name type="common">Frosty pod rot fungus</name>
    <name type="synonym">Monilia roreri</name>
    <dbReference type="NCBI Taxonomy" id="221103"/>
    <lineage>
        <taxon>Eukaryota</taxon>
        <taxon>Fungi</taxon>
        <taxon>Dikarya</taxon>
        <taxon>Basidiomycota</taxon>
        <taxon>Agaricomycotina</taxon>
        <taxon>Agaricomycetes</taxon>
        <taxon>Agaricomycetidae</taxon>
        <taxon>Agaricales</taxon>
        <taxon>Marasmiineae</taxon>
        <taxon>Marasmiaceae</taxon>
        <taxon>Moniliophthora</taxon>
    </lineage>
</organism>